<organism evidence="7 8">
    <name type="scientific">Candidatus Chlorohelix allophototropha</name>
    <dbReference type="NCBI Taxonomy" id="3003348"/>
    <lineage>
        <taxon>Bacteria</taxon>
        <taxon>Bacillati</taxon>
        <taxon>Chloroflexota</taxon>
        <taxon>Chloroflexia</taxon>
        <taxon>Candidatus Chloroheliales</taxon>
        <taxon>Candidatus Chloroheliaceae</taxon>
        <taxon>Candidatus Chlorohelix</taxon>
    </lineage>
</organism>
<dbReference type="EC" id="2.7.6.2" evidence="5"/>
<proteinExistence type="predicted"/>
<evidence type="ECO:0000256" key="3">
    <source>
        <dbReference type="ARBA" id="ARBA00022777"/>
    </source>
</evidence>
<dbReference type="CDD" id="cd07995">
    <property type="entry name" value="TPK"/>
    <property type="match status" value="1"/>
</dbReference>
<keyword evidence="4" id="KW-0067">ATP-binding</keyword>
<dbReference type="InterPro" id="IPR007371">
    <property type="entry name" value="TPK_catalytic"/>
</dbReference>
<dbReference type="SUPFAM" id="SSF63862">
    <property type="entry name" value="Thiamin pyrophosphokinase, substrate-binding domain"/>
    <property type="match status" value="1"/>
</dbReference>
<gene>
    <name evidence="7" type="ORF">OZ401_002424</name>
</gene>
<dbReference type="InterPro" id="IPR053149">
    <property type="entry name" value="TPK"/>
</dbReference>
<keyword evidence="3" id="KW-0418">Kinase</keyword>
<dbReference type="GO" id="GO:0004788">
    <property type="term" value="F:thiamine diphosphokinase activity"/>
    <property type="evidence" value="ECO:0007669"/>
    <property type="project" value="UniProtKB-EC"/>
</dbReference>
<evidence type="ECO:0000313" key="7">
    <source>
        <dbReference type="EMBL" id="WJW66617.1"/>
    </source>
</evidence>
<dbReference type="Pfam" id="PF04265">
    <property type="entry name" value="TPK_B1_binding"/>
    <property type="match status" value="1"/>
</dbReference>
<feature type="domain" description="Thiamin pyrophosphokinase thiamin-binding" evidence="6">
    <location>
        <begin position="158"/>
        <end position="217"/>
    </location>
</feature>
<evidence type="ECO:0000256" key="2">
    <source>
        <dbReference type="ARBA" id="ARBA00022741"/>
    </source>
</evidence>
<sequence>MRKAIILAYIAQPLNNSRLKKFTQEAVAAGALLICADSAGEAALAWDLLPHWLVGDMDSIAPAVLRELTARPSVKVDSHPAEKDETDLELAIERALSEGATEITIVGGVGGRLDHTLGNLYLLAMPSLARSKARVRILSENEEVFLLSPDDSPLLLEGKKGELVSLFPFNGDATGVYTENLYYPLRHETLYFGPSRGISNVMLAESAEISLEEGRLLIIHTFAQS</sequence>
<dbReference type="InterPro" id="IPR036759">
    <property type="entry name" value="TPK_catalytic_sf"/>
</dbReference>
<dbReference type="SMART" id="SM00983">
    <property type="entry name" value="TPK_B1_binding"/>
    <property type="match status" value="1"/>
</dbReference>
<dbReference type="EMBL" id="CP128399">
    <property type="protein sequence ID" value="WJW66617.1"/>
    <property type="molecule type" value="Genomic_DNA"/>
</dbReference>
<reference evidence="7" key="1">
    <citation type="journal article" date="2024" name="Nature">
        <title>Anoxygenic phototroph of the Chloroflexota uses a type I reaction centre.</title>
        <authorList>
            <person name="Tsuji J.M."/>
            <person name="Shaw N.A."/>
            <person name="Nagashima S."/>
            <person name="Venkiteswaran J.J."/>
            <person name="Schiff S.L."/>
            <person name="Watanabe T."/>
            <person name="Fukui M."/>
            <person name="Hanada S."/>
            <person name="Tank M."/>
            <person name="Neufeld J.D."/>
        </authorList>
    </citation>
    <scope>NUCLEOTIDE SEQUENCE</scope>
    <source>
        <strain evidence="7">L227-S17</strain>
    </source>
</reference>
<keyword evidence="2" id="KW-0547">Nucleotide-binding</keyword>
<name>A0ABY9B0I4_9CHLR</name>
<keyword evidence="1 7" id="KW-0808">Transferase</keyword>
<dbReference type="RefSeq" id="WP_341468509.1">
    <property type="nucleotide sequence ID" value="NZ_CP128399.1"/>
</dbReference>
<evidence type="ECO:0000313" key="8">
    <source>
        <dbReference type="Proteomes" id="UP001431572"/>
    </source>
</evidence>
<dbReference type="InterPro" id="IPR007373">
    <property type="entry name" value="Thiamin_PyroPKinase_B1-bd"/>
</dbReference>
<dbReference type="PANTHER" id="PTHR41299">
    <property type="entry name" value="THIAMINE PYROPHOSPHOKINASE"/>
    <property type="match status" value="1"/>
</dbReference>
<evidence type="ECO:0000256" key="5">
    <source>
        <dbReference type="NCBIfam" id="TIGR01378"/>
    </source>
</evidence>
<evidence type="ECO:0000259" key="6">
    <source>
        <dbReference type="SMART" id="SM00983"/>
    </source>
</evidence>
<protein>
    <recommendedName>
        <fullName evidence="5">Thiamine diphosphokinase</fullName>
        <ecNumber evidence="5">2.7.6.2</ecNumber>
    </recommendedName>
</protein>
<dbReference type="InterPro" id="IPR036371">
    <property type="entry name" value="TPK_B1-bd_sf"/>
</dbReference>
<evidence type="ECO:0000256" key="4">
    <source>
        <dbReference type="ARBA" id="ARBA00022840"/>
    </source>
</evidence>
<evidence type="ECO:0000256" key="1">
    <source>
        <dbReference type="ARBA" id="ARBA00022679"/>
    </source>
</evidence>
<dbReference type="PANTHER" id="PTHR41299:SF1">
    <property type="entry name" value="THIAMINE PYROPHOSPHOKINASE"/>
    <property type="match status" value="1"/>
</dbReference>
<dbReference type="Proteomes" id="UP001431572">
    <property type="component" value="Chromosome 1"/>
</dbReference>
<dbReference type="Pfam" id="PF04263">
    <property type="entry name" value="TPK_catalytic"/>
    <property type="match status" value="1"/>
</dbReference>
<keyword evidence="8" id="KW-1185">Reference proteome</keyword>
<dbReference type="InterPro" id="IPR006282">
    <property type="entry name" value="Thi_PPkinase"/>
</dbReference>
<accession>A0ABY9B0I4</accession>
<dbReference type="NCBIfam" id="TIGR01378">
    <property type="entry name" value="thi_PPkinase"/>
    <property type="match status" value="1"/>
</dbReference>
<dbReference type="Gene3D" id="3.40.50.10240">
    <property type="entry name" value="Thiamin pyrophosphokinase, catalytic domain"/>
    <property type="match status" value="1"/>
</dbReference>
<dbReference type="SUPFAM" id="SSF63999">
    <property type="entry name" value="Thiamin pyrophosphokinase, catalytic domain"/>
    <property type="match status" value="1"/>
</dbReference>